<proteinExistence type="predicted"/>
<accession>A0A645F0B3</accession>
<gene>
    <name evidence="1" type="ORF">SDC9_155020</name>
</gene>
<protein>
    <submittedName>
        <fullName evidence="1">Uncharacterized protein</fullName>
    </submittedName>
</protein>
<reference evidence="1" key="1">
    <citation type="submission" date="2019-08" db="EMBL/GenBank/DDBJ databases">
        <authorList>
            <person name="Kucharzyk K."/>
            <person name="Murdoch R.W."/>
            <person name="Higgins S."/>
            <person name="Loffler F."/>
        </authorList>
    </citation>
    <scope>NUCLEOTIDE SEQUENCE</scope>
</reference>
<dbReference type="AlphaFoldDB" id="A0A645F0B3"/>
<evidence type="ECO:0000313" key="1">
    <source>
        <dbReference type="EMBL" id="MPN07748.1"/>
    </source>
</evidence>
<comment type="caution">
    <text evidence="1">The sequence shown here is derived from an EMBL/GenBank/DDBJ whole genome shotgun (WGS) entry which is preliminary data.</text>
</comment>
<dbReference type="EMBL" id="VSSQ01053750">
    <property type="protein sequence ID" value="MPN07748.1"/>
    <property type="molecule type" value="Genomic_DNA"/>
</dbReference>
<name>A0A645F0B3_9ZZZZ</name>
<sequence>MVLLVGEHPGIVGRIQLSDAGPLGDVELLQLVVLPGILVVDVRASGKLLAGDLPGGLRDVHCVFLVRFGCLFVSGNLTLILWHETGRFSRDSCAVNFLIN</sequence>
<organism evidence="1">
    <name type="scientific">bioreactor metagenome</name>
    <dbReference type="NCBI Taxonomy" id="1076179"/>
    <lineage>
        <taxon>unclassified sequences</taxon>
        <taxon>metagenomes</taxon>
        <taxon>ecological metagenomes</taxon>
    </lineage>
</organism>